<evidence type="ECO:0000313" key="2">
    <source>
        <dbReference type="Proteomes" id="UP000005435"/>
    </source>
</evidence>
<name>G8LZI3_ACECE</name>
<reference evidence="2" key="1">
    <citation type="submission" date="2011-12" db="EMBL/GenBank/DDBJ databases">
        <title>Complete sequence of Clostridium clariflavum DSM 19732.</title>
        <authorList>
            <consortium name="US DOE Joint Genome Institute"/>
            <person name="Lucas S."/>
            <person name="Han J."/>
            <person name="Lapidus A."/>
            <person name="Cheng J.-F."/>
            <person name="Goodwin L."/>
            <person name="Pitluck S."/>
            <person name="Peters L."/>
            <person name="Teshima H."/>
            <person name="Detter J.C."/>
            <person name="Han C."/>
            <person name="Tapia R."/>
            <person name="Land M."/>
            <person name="Hauser L."/>
            <person name="Kyrpides N."/>
            <person name="Ivanova N."/>
            <person name="Pagani I."/>
            <person name="Kitzmiller T."/>
            <person name="Lynd L."/>
            <person name="Izquierdo J."/>
            <person name="Woyke T."/>
        </authorList>
    </citation>
    <scope>NUCLEOTIDE SEQUENCE [LARGE SCALE GENOMIC DNA]</scope>
    <source>
        <strain evidence="2">DSM 19732 / NBRC 101661 / EBR45</strain>
    </source>
</reference>
<organism evidence="1 2">
    <name type="scientific">Acetivibrio clariflavus (strain DSM 19732 / NBRC 101661 / EBR45)</name>
    <name type="common">Clostridium clariflavum</name>
    <dbReference type="NCBI Taxonomy" id="720554"/>
    <lineage>
        <taxon>Bacteria</taxon>
        <taxon>Bacillati</taxon>
        <taxon>Bacillota</taxon>
        <taxon>Clostridia</taxon>
        <taxon>Eubacteriales</taxon>
        <taxon>Oscillospiraceae</taxon>
        <taxon>Acetivibrio</taxon>
    </lineage>
</organism>
<protein>
    <submittedName>
        <fullName evidence="1">Uncharacterized protein</fullName>
    </submittedName>
</protein>
<dbReference type="STRING" id="720554.Clocl_0091"/>
<dbReference type="AlphaFoldDB" id="G8LZI3"/>
<sequence length="246" mass="29047">MTIREALEEILDKNEISQYLSLEDRNIIMENYSRFEEPLEKEYQFDSSKYRVAGVVLYNIVQLSDDLKNRKLADNKGLVFSIKSICKIVGIGEKAFYRLNNEFKEKFDYFNKKTQKERNNKKEKVIDENKLSNLMGIIKKYRRKSVPPHLNRETLIQIFNHTLYCLQYLYIDKSAIKIKEFLGHVMVNIYIAGYDVKEKKLTELFGEIAKDTDIMLTAGRNKEDFVRVKDIYGKYENKVYVELGGN</sequence>
<accession>G8LZI3</accession>
<proteinExistence type="predicted"/>
<evidence type="ECO:0000313" key="1">
    <source>
        <dbReference type="EMBL" id="AEV66846.1"/>
    </source>
</evidence>
<dbReference type="OrthoDB" id="9960674at2"/>
<dbReference type="KEGG" id="ccl:Clocl_0091"/>
<dbReference type="HOGENOM" id="CLU_1127540_0_0_9"/>
<gene>
    <name evidence="1" type="ordered locus">Clocl_0091</name>
</gene>
<reference evidence="1 2" key="2">
    <citation type="journal article" date="2012" name="Stand. Genomic Sci.">
        <title>Complete Genome Sequence of Clostridium clariflavum DSM 19732.</title>
        <authorList>
            <person name="Izquierdo J.A."/>
            <person name="Goodwin L."/>
            <person name="Davenport K.W."/>
            <person name="Teshima H."/>
            <person name="Bruce D."/>
            <person name="Detter C."/>
            <person name="Tapia R."/>
            <person name="Han S."/>
            <person name="Land M."/>
            <person name="Hauser L."/>
            <person name="Jeffries C.D."/>
            <person name="Han J."/>
            <person name="Pitluck S."/>
            <person name="Nolan M."/>
            <person name="Chen A."/>
            <person name="Huntemann M."/>
            <person name="Mavromatis K."/>
            <person name="Mikhailova N."/>
            <person name="Liolios K."/>
            <person name="Woyke T."/>
            <person name="Lynd L.R."/>
        </authorList>
    </citation>
    <scope>NUCLEOTIDE SEQUENCE [LARGE SCALE GENOMIC DNA]</scope>
    <source>
        <strain evidence="2">DSM 19732 / NBRC 101661 / EBR45</strain>
    </source>
</reference>
<dbReference type="Proteomes" id="UP000005435">
    <property type="component" value="Chromosome"/>
</dbReference>
<keyword evidence="2" id="KW-1185">Reference proteome</keyword>
<dbReference type="RefSeq" id="WP_014253484.1">
    <property type="nucleotide sequence ID" value="NC_016627.1"/>
</dbReference>
<dbReference type="EMBL" id="CP003065">
    <property type="protein sequence ID" value="AEV66846.1"/>
    <property type="molecule type" value="Genomic_DNA"/>
</dbReference>